<accession>A0A9D2H5V0</accession>
<evidence type="ECO:0000313" key="11">
    <source>
        <dbReference type="Proteomes" id="UP000824220"/>
    </source>
</evidence>
<keyword evidence="8" id="KW-0472">Membrane</keyword>
<evidence type="ECO:0000256" key="7">
    <source>
        <dbReference type="ARBA" id="ARBA00023012"/>
    </source>
</evidence>
<proteinExistence type="predicted"/>
<name>A0A9D2H5V0_9MICO</name>
<dbReference type="Pfam" id="PF02518">
    <property type="entry name" value="HATPase_c"/>
    <property type="match status" value="1"/>
</dbReference>
<feature type="transmembrane region" description="Helical" evidence="8">
    <location>
        <begin position="44"/>
        <end position="62"/>
    </location>
</feature>
<dbReference type="InterPro" id="IPR003594">
    <property type="entry name" value="HATPase_dom"/>
</dbReference>
<dbReference type="CDD" id="cd00075">
    <property type="entry name" value="HATPase"/>
    <property type="match status" value="1"/>
</dbReference>
<dbReference type="PROSITE" id="PS50109">
    <property type="entry name" value="HIS_KIN"/>
    <property type="match status" value="1"/>
</dbReference>
<dbReference type="InterPro" id="IPR005467">
    <property type="entry name" value="His_kinase_dom"/>
</dbReference>
<evidence type="ECO:0000256" key="3">
    <source>
        <dbReference type="ARBA" id="ARBA00012438"/>
    </source>
</evidence>
<reference evidence="10" key="1">
    <citation type="journal article" date="2021" name="PeerJ">
        <title>Extensive microbial diversity within the chicken gut microbiome revealed by metagenomics and culture.</title>
        <authorList>
            <person name="Gilroy R."/>
            <person name="Ravi A."/>
            <person name="Getino M."/>
            <person name="Pursley I."/>
            <person name="Horton D.L."/>
            <person name="Alikhan N.F."/>
            <person name="Baker D."/>
            <person name="Gharbi K."/>
            <person name="Hall N."/>
            <person name="Watson M."/>
            <person name="Adriaenssens E.M."/>
            <person name="Foster-Nyarko E."/>
            <person name="Jarju S."/>
            <person name="Secka A."/>
            <person name="Antonio M."/>
            <person name="Oren A."/>
            <person name="Chaudhuri R.R."/>
            <person name="La Ragione R."/>
            <person name="Hildebrand F."/>
            <person name="Pallen M.J."/>
        </authorList>
    </citation>
    <scope>NUCLEOTIDE SEQUENCE</scope>
    <source>
        <strain evidence="10">ChiHjej8B7-3636</strain>
    </source>
</reference>
<gene>
    <name evidence="10" type="ORF">H9800_06180</name>
</gene>
<keyword evidence="7" id="KW-0902">Two-component regulatory system</keyword>
<dbReference type="GO" id="GO:0005886">
    <property type="term" value="C:plasma membrane"/>
    <property type="evidence" value="ECO:0007669"/>
    <property type="project" value="UniProtKB-SubCell"/>
</dbReference>
<dbReference type="Gene3D" id="3.30.565.10">
    <property type="entry name" value="Histidine kinase-like ATPase, C-terminal domain"/>
    <property type="match status" value="1"/>
</dbReference>
<evidence type="ECO:0000256" key="2">
    <source>
        <dbReference type="ARBA" id="ARBA00004236"/>
    </source>
</evidence>
<dbReference type="SMART" id="SM00387">
    <property type="entry name" value="HATPase_c"/>
    <property type="match status" value="1"/>
</dbReference>
<dbReference type="PANTHER" id="PTHR43711">
    <property type="entry name" value="TWO-COMPONENT HISTIDINE KINASE"/>
    <property type="match status" value="1"/>
</dbReference>
<dbReference type="InterPro" id="IPR050736">
    <property type="entry name" value="Sensor_HK_Regulatory"/>
</dbReference>
<evidence type="ECO:0000313" key="10">
    <source>
        <dbReference type="EMBL" id="HJA04434.1"/>
    </source>
</evidence>
<dbReference type="EMBL" id="DXAM01000087">
    <property type="protein sequence ID" value="HJA04434.1"/>
    <property type="molecule type" value="Genomic_DNA"/>
</dbReference>
<dbReference type="EC" id="2.7.13.3" evidence="3"/>
<feature type="domain" description="Histidine kinase" evidence="9">
    <location>
        <begin position="89"/>
        <end position="301"/>
    </location>
</feature>
<dbReference type="SUPFAM" id="SSF55874">
    <property type="entry name" value="ATPase domain of HSP90 chaperone/DNA topoisomerase II/histidine kinase"/>
    <property type="match status" value="1"/>
</dbReference>
<dbReference type="InterPro" id="IPR036890">
    <property type="entry name" value="HATPase_C_sf"/>
</dbReference>
<evidence type="ECO:0000256" key="4">
    <source>
        <dbReference type="ARBA" id="ARBA00022553"/>
    </source>
</evidence>
<dbReference type="PRINTS" id="PR00344">
    <property type="entry name" value="BCTRLSENSOR"/>
</dbReference>
<organism evidence="10 11">
    <name type="scientific">Candidatus Microbacterium stercoravium</name>
    <dbReference type="NCBI Taxonomy" id="2838697"/>
    <lineage>
        <taxon>Bacteria</taxon>
        <taxon>Bacillati</taxon>
        <taxon>Actinomycetota</taxon>
        <taxon>Actinomycetes</taxon>
        <taxon>Micrococcales</taxon>
        <taxon>Microbacteriaceae</taxon>
        <taxon>Microbacterium</taxon>
    </lineage>
</organism>
<dbReference type="Pfam" id="PF00512">
    <property type="entry name" value="HisKA"/>
    <property type="match status" value="1"/>
</dbReference>
<comment type="subcellular location">
    <subcellularLocation>
        <location evidence="2">Cell membrane</location>
    </subcellularLocation>
</comment>
<keyword evidence="5" id="KW-0808">Transferase</keyword>
<keyword evidence="8" id="KW-0812">Transmembrane</keyword>
<comment type="catalytic activity">
    <reaction evidence="1">
        <text>ATP + protein L-histidine = ADP + protein N-phospho-L-histidine.</text>
        <dbReference type="EC" id="2.7.13.3"/>
    </reaction>
</comment>
<reference evidence="10" key="2">
    <citation type="submission" date="2021-04" db="EMBL/GenBank/DDBJ databases">
        <authorList>
            <person name="Gilroy R."/>
        </authorList>
    </citation>
    <scope>NUCLEOTIDE SEQUENCE</scope>
    <source>
        <strain evidence="10">ChiHjej8B7-3636</strain>
    </source>
</reference>
<feature type="transmembrane region" description="Helical" evidence="8">
    <location>
        <begin position="20"/>
        <end position="38"/>
    </location>
</feature>
<sequence length="309" mass="33547">MDIRVRSLRETWAYRSLDRIVLAAAAIAALGGIVAGAAGMTDAAIAAVGVVLLLGAAAWRIVDRRRSAVAVEVGRYAELAARRADQVAILSHEIRTPLAIIKGSTDLLIEETPGPLNERQRVFAHRIADNASQVIGLSEDLLAHARIEAGVFELHLDLVNVRSLLRQTVRELRQVLGADVQFDSFEPPIRMYVDPSLVKQVVVNLVTNAVRGSDGDARVTVRMMRRDSDVLISVSDSGPGMSVQQQNRLFQRYSSGTGDRGGTGLGMYVSQHIVQLHGGMIYVDTIAQRGTTVMFTLPLAQEGEDDDDD</sequence>
<dbReference type="Proteomes" id="UP000824220">
    <property type="component" value="Unassembled WGS sequence"/>
</dbReference>
<keyword evidence="6 10" id="KW-0418">Kinase</keyword>
<dbReference type="CDD" id="cd00082">
    <property type="entry name" value="HisKA"/>
    <property type="match status" value="1"/>
</dbReference>
<keyword evidence="4" id="KW-0597">Phosphoprotein</keyword>
<evidence type="ECO:0000256" key="1">
    <source>
        <dbReference type="ARBA" id="ARBA00000085"/>
    </source>
</evidence>
<evidence type="ECO:0000256" key="6">
    <source>
        <dbReference type="ARBA" id="ARBA00022777"/>
    </source>
</evidence>
<keyword evidence="8" id="KW-1133">Transmembrane helix</keyword>
<dbReference type="SUPFAM" id="SSF47384">
    <property type="entry name" value="Homodimeric domain of signal transducing histidine kinase"/>
    <property type="match status" value="1"/>
</dbReference>
<dbReference type="InterPro" id="IPR003661">
    <property type="entry name" value="HisK_dim/P_dom"/>
</dbReference>
<dbReference type="GO" id="GO:0000155">
    <property type="term" value="F:phosphorelay sensor kinase activity"/>
    <property type="evidence" value="ECO:0007669"/>
    <property type="project" value="InterPro"/>
</dbReference>
<dbReference type="PANTHER" id="PTHR43711:SF1">
    <property type="entry name" value="HISTIDINE KINASE 1"/>
    <property type="match status" value="1"/>
</dbReference>
<dbReference type="InterPro" id="IPR004358">
    <property type="entry name" value="Sig_transdc_His_kin-like_C"/>
</dbReference>
<evidence type="ECO:0000256" key="5">
    <source>
        <dbReference type="ARBA" id="ARBA00022679"/>
    </source>
</evidence>
<evidence type="ECO:0000259" key="9">
    <source>
        <dbReference type="PROSITE" id="PS50109"/>
    </source>
</evidence>
<dbReference type="SMART" id="SM00388">
    <property type="entry name" value="HisKA"/>
    <property type="match status" value="1"/>
</dbReference>
<dbReference type="InterPro" id="IPR036097">
    <property type="entry name" value="HisK_dim/P_sf"/>
</dbReference>
<dbReference type="Gene3D" id="1.10.287.130">
    <property type="match status" value="1"/>
</dbReference>
<dbReference type="AlphaFoldDB" id="A0A9D2H5V0"/>
<evidence type="ECO:0000256" key="8">
    <source>
        <dbReference type="SAM" id="Phobius"/>
    </source>
</evidence>
<protein>
    <recommendedName>
        <fullName evidence="3">histidine kinase</fullName>
        <ecNumber evidence="3">2.7.13.3</ecNumber>
    </recommendedName>
</protein>
<comment type="caution">
    <text evidence="10">The sequence shown here is derived from an EMBL/GenBank/DDBJ whole genome shotgun (WGS) entry which is preliminary data.</text>
</comment>